<feature type="domain" description="Integral membrane bound transporter" evidence="6">
    <location>
        <begin position="350"/>
        <end position="479"/>
    </location>
</feature>
<organism evidence="7 8">
    <name type="scientific">Alcaligenes faecalis</name>
    <dbReference type="NCBI Taxonomy" id="511"/>
    <lineage>
        <taxon>Bacteria</taxon>
        <taxon>Pseudomonadati</taxon>
        <taxon>Pseudomonadota</taxon>
        <taxon>Betaproteobacteria</taxon>
        <taxon>Burkholderiales</taxon>
        <taxon>Alcaligenaceae</taxon>
        <taxon>Alcaligenes</taxon>
    </lineage>
</organism>
<evidence type="ECO:0000256" key="2">
    <source>
        <dbReference type="ARBA" id="ARBA00022692"/>
    </source>
</evidence>
<feature type="transmembrane region" description="Helical" evidence="5">
    <location>
        <begin position="154"/>
        <end position="176"/>
    </location>
</feature>
<keyword evidence="4 5" id="KW-0472">Membrane</keyword>
<feature type="transmembrane region" description="Helical" evidence="5">
    <location>
        <begin position="413"/>
        <end position="432"/>
    </location>
</feature>
<comment type="subcellular location">
    <subcellularLocation>
        <location evidence="1">Membrane</location>
        <topology evidence="1">Multi-pass membrane protein</topology>
    </subcellularLocation>
</comment>
<dbReference type="AlphaFoldDB" id="A0A2U2BGL1"/>
<dbReference type="RefSeq" id="WP_109089486.1">
    <property type="nucleotide sequence ID" value="NZ_JADZNW010000076.1"/>
</dbReference>
<keyword evidence="2 5" id="KW-0812">Transmembrane</keyword>
<name>A0A2U2BGL1_ALCFA</name>
<dbReference type="InterPro" id="IPR049453">
    <property type="entry name" value="Memb_transporter_dom"/>
</dbReference>
<feature type="transmembrane region" description="Helical" evidence="5">
    <location>
        <begin position="385"/>
        <end position="407"/>
    </location>
</feature>
<evidence type="ECO:0000313" key="8">
    <source>
        <dbReference type="Proteomes" id="UP000245216"/>
    </source>
</evidence>
<feature type="transmembrane region" description="Helical" evidence="5">
    <location>
        <begin position="439"/>
        <end position="457"/>
    </location>
</feature>
<feature type="transmembrane region" description="Helical" evidence="5">
    <location>
        <begin position="99"/>
        <end position="117"/>
    </location>
</feature>
<reference evidence="7 8" key="1">
    <citation type="submission" date="2018-05" db="EMBL/GenBank/DDBJ databases">
        <title>Genome Sequence of an Efficient Indole-Degrading Bacterium, Alcaligenes sp.YBY.</title>
        <authorList>
            <person name="Yang B."/>
        </authorList>
    </citation>
    <scope>NUCLEOTIDE SEQUENCE [LARGE SCALE GENOMIC DNA]</scope>
    <source>
        <strain evidence="7 8">YBY</strain>
    </source>
</reference>
<evidence type="ECO:0000313" key="7">
    <source>
        <dbReference type="EMBL" id="PWE13140.1"/>
    </source>
</evidence>
<protein>
    <submittedName>
        <fullName evidence="7">FUSC family protein</fullName>
    </submittedName>
</protein>
<evidence type="ECO:0000256" key="3">
    <source>
        <dbReference type="ARBA" id="ARBA00022989"/>
    </source>
</evidence>
<feature type="transmembrane region" description="Helical" evidence="5">
    <location>
        <begin position="469"/>
        <end position="489"/>
    </location>
</feature>
<dbReference type="Pfam" id="PF13515">
    <property type="entry name" value="FUSC_2"/>
    <property type="match status" value="1"/>
</dbReference>
<evidence type="ECO:0000256" key="4">
    <source>
        <dbReference type="ARBA" id="ARBA00023136"/>
    </source>
</evidence>
<accession>A0A2U2BGL1</accession>
<evidence type="ECO:0000256" key="1">
    <source>
        <dbReference type="ARBA" id="ARBA00004141"/>
    </source>
</evidence>
<gene>
    <name evidence="7" type="ORF">DF183_15020</name>
</gene>
<dbReference type="STRING" id="511.UZ73_16065"/>
<feature type="transmembrane region" description="Helical" evidence="5">
    <location>
        <begin position="124"/>
        <end position="142"/>
    </location>
</feature>
<reference evidence="7 8" key="2">
    <citation type="submission" date="2018-05" db="EMBL/GenBank/DDBJ databases">
        <authorList>
            <person name="Lanie J.A."/>
            <person name="Ng W.-L."/>
            <person name="Kazmierczak K.M."/>
            <person name="Andrzejewski T.M."/>
            <person name="Davidsen T.M."/>
            <person name="Wayne K.J."/>
            <person name="Tettelin H."/>
            <person name="Glass J.I."/>
            <person name="Rusch D."/>
            <person name="Podicherti R."/>
            <person name="Tsui H.-C.T."/>
            <person name="Winkler M.E."/>
        </authorList>
    </citation>
    <scope>NUCLEOTIDE SEQUENCE [LARGE SCALE GENOMIC DNA]</scope>
    <source>
        <strain evidence="7 8">YBY</strain>
    </source>
</reference>
<evidence type="ECO:0000256" key="5">
    <source>
        <dbReference type="SAM" id="Phobius"/>
    </source>
</evidence>
<sequence>MATAKTGLSGLTRLVWQDLQPTPGRLAQSWRVAVLCALMVLLAMNYGIPESAVSCFVIFFVMKSDAGESSVLALALVVLVSIVVLLMVPLIQVTIQYPAWRLLAMVLTSFVLLFLGVASKLGPLGGIIALVIAFVLTLLGYVPFGEIATRAVLYAWLMTCAPMGLVLIFNLCFGLYPHKVLRRELAARLRLAAQGLMGQADTQDLWDELALGVSAQQKRLGWIRLFHLRPAQEQAELDQAILNTYRALLAVAVLRDQHLANEQATAFAQVCERSAQDIERGRLPQIEDLPELPACSSLAVQDLRDALLALSGAVSIGKADPEHGSFMVPDAFSNPVYQHHALKATAAAVLCYLIYSAADWQGIHTAMITCYVAALGSTGETVHKLALRIVGCLLGAALGFITILFVMPHLLDIGGLMVVVFLVSLLGAWVFYGPERISYAGIQIAFAFYLVTLQGFGPSFDLDSARDRVIGILLGNAVMYVMFTQIWPVSIAGSVRQRLAKASESLMGLGALWQERPAQAVQQSASVAQELSAAKYGLALMQLEPEGLRPDEQQARDMQTQWQELRQQFIGQAYLPVSSHRSD</sequence>
<dbReference type="Proteomes" id="UP000245216">
    <property type="component" value="Unassembled WGS sequence"/>
</dbReference>
<feature type="transmembrane region" description="Helical" evidence="5">
    <location>
        <begin position="71"/>
        <end position="93"/>
    </location>
</feature>
<evidence type="ECO:0000259" key="6">
    <source>
        <dbReference type="Pfam" id="PF13515"/>
    </source>
</evidence>
<proteinExistence type="predicted"/>
<keyword evidence="3 5" id="KW-1133">Transmembrane helix</keyword>
<feature type="transmembrane region" description="Helical" evidence="5">
    <location>
        <begin position="32"/>
        <end position="59"/>
    </location>
</feature>
<dbReference type="EMBL" id="QEXO01000004">
    <property type="protein sequence ID" value="PWE13140.1"/>
    <property type="molecule type" value="Genomic_DNA"/>
</dbReference>
<comment type="caution">
    <text evidence="7">The sequence shown here is derived from an EMBL/GenBank/DDBJ whole genome shotgun (WGS) entry which is preliminary data.</text>
</comment>
<dbReference type="GO" id="GO:0016020">
    <property type="term" value="C:membrane"/>
    <property type="evidence" value="ECO:0007669"/>
    <property type="project" value="UniProtKB-SubCell"/>
</dbReference>